<dbReference type="GO" id="GO:0005886">
    <property type="term" value="C:plasma membrane"/>
    <property type="evidence" value="ECO:0007669"/>
    <property type="project" value="UniProtKB-SubCell"/>
</dbReference>
<dbReference type="AlphaFoldDB" id="A0A815V2K3"/>
<evidence type="ECO:0000256" key="4">
    <source>
        <dbReference type="ARBA" id="ARBA00022989"/>
    </source>
</evidence>
<protein>
    <recommendedName>
        <fullName evidence="10">G-protein coupled receptors family 1 profile domain-containing protein</fullName>
    </recommendedName>
</protein>
<evidence type="ECO:0000256" key="5">
    <source>
        <dbReference type="ARBA" id="ARBA00023040"/>
    </source>
</evidence>
<evidence type="ECO:0000313" key="13">
    <source>
        <dbReference type="Proteomes" id="UP000663828"/>
    </source>
</evidence>
<keyword evidence="7" id="KW-0675">Receptor</keyword>
<evidence type="ECO:0000256" key="1">
    <source>
        <dbReference type="ARBA" id="ARBA00004651"/>
    </source>
</evidence>
<name>A0A815V2K3_ADIRI</name>
<keyword evidence="3 9" id="KW-0812">Transmembrane</keyword>
<feature type="transmembrane region" description="Helical" evidence="9">
    <location>
        <begin position="279"/>
        <end position="299"/>
    </location>
</feature>
<feature type="transmembrane region" description="Helical" evidence="9">
    <location>
        <begin position="142"/>
        <end position="161"/>
    </location>
</feature>
<feature type="transmembrane region" description="Helical" evidence="9">
    <location>
        <begin position="62"/>
        <end position="86"/>
    </location>
</feature>
<dbReference type="InterPro" id="IPR017452">
    <property type="entry name" value="GPCR_Rhodpsn_7TM"/>
</dbReference>
<reference evidence="11" key="1">
    <citation type="submission" date="2021-02" db="EMBL/GenBank/DDBJ databases">
        <authorList>
            <person name="Nowell W R."/>
        </authorList>
    </citation>
    <scope>NUCLEOTIDE SEQUENCE</scope>
</reference>
<feature type="transmembrane region" description="Helical" evidence="9">
    <location>
        <begin position="101"/>
        <end position="122"/>
    </location>
</feature>
<feature type="transmembrane region" description="Helical" evidence="9">
    <location>
        <begin position="239"/>
        <end position="259"/>
    </location>
</feature>
<dbReference type="PANTHER" id="PTHR24228:SF59">
    <property type="entry name" value="NEUROPEPTIDE RECEPTOR 15"/>
    <property type="match status" value="1"/>
</dbReference>
<evidence type="ECO:0000313" key="12">
    <source>
        <dbReference type="EMBL" id="CAF1560652.1"/>
    </source>
</evidence>
<dbReference type="EMBL" id="CAJNOR010005397">
    <property type="protein sequence ID" value="CAF1560652.1"/>
    <property type="molecule type" value="Genomic_DNA"/>
</dbReference>
<accession>A0A815V2K3</accession>
<evidence type="ECO:0000256" key="3">
    <source>
        <dbReference type="ARBA" id="ARBA00022692"/>
    </source>
</evidence>
<keyword evidence="2" id="KW-1003">Cell membrane</keyword>
<comment type="subcellular location">
    <subcellularLocation>
        <location evidence="1">Cell membrane</location>
        <topology evidence="1">Multi-pass membrane protein</topology>
    </subcellularLocation>
</comment>
<keyword evidence="8" id="KW-0807">Transducer</keyword>
<dbReference type="InterPro" id="IPR000276">
    <property type="entry name" value="GPCR_Rhodpsn"/>
</dbReference>
<dbReference type="PROSITE" id="PS50262">
    <property type="entry name" value="G_PROTEIN_RECEP_F1_2"/>
    <property type="match status" value="1"/>
</dbReference>
<dbReference type="SUPFAM" id="SSF81321">
    <property type="entry name" value="Family A G protein-coupled receptor-like"/>
    <property type="match status" value="1"/>
</dbReference>
<gene>
    <name evidence="11" type="ORF">EDS130_LOCUS44284</name>
    <name evidence="12" type="ORF">XAT740_LOCUS43594</name>
</gene>
<dbReference type="Gene3D" id="1.20.1070.10">
    <property type="entry name" value="Rhodopsin 7-helix transmembrane proteins"/>
    <property type="match status" value="1"/>
</dbReference>
<dbReference type="Pfam" id="PF00001">
    <property type="entry name" value="7tm_1"/>
    <property type="match status" value="1"/>
</dbReference>
<feature type="transmembrane region" description="Helical" evidence="9">
    <location>
        <begin position="199"/>
        <end position="218"/>
    </location>
</feature>
<organism evidence="11 14">
    <name type="scientific">Adineta ricciae</name>
    <name type="common">Rotifer</name>
    <dbReference type="NCBI Taxonomy" id="249248"/>
    <lineage>
        <taxon>Eukaryota</taxon>
        <taxon>Metazoa</taxon>
        <taxon>Spiralia</taxon>
        <taxon>Gnathifera</taxon>
        <taxon>Rotifera</taxon>
        <taxon>Eurotatoria</taxon>
        <taxon>Bdelloidea</taxon>
        <taxon>Adinetida</taxon>
        <taxon>Adinetidae</taxon>
        <taxon>Adineta</taxon>
    </lineage>
</organism>
<evidence type="ECO:0000256" key="9">
    <source>
        <dbReference type="SAM" id="Phobius"/>
    </source>
</evidence>
<dbReference type="Proteomes" id="UP000663828">
    <property type="component" value="Unassembled WGS sequence"/>
</dbReference>
<dbReference type="PANTHER" id="PTHR24228">
    <property type="entry name" value="B2 BRADYKININ RECEPTOR/ANGIOTENSIN II RECEPTOR"/>
    <property type="match status" value="1"/>
</dbReference>
<evidence type="ECO:0000313" key="11">
    <source>
        <dbReference type="EMBL" id="CAF1527102.1"/>
    </source>
</evidence>
<evidence type="ECO:0000259" key="10">
    <source>
        <dbReference type="PROSITE" id="PS50262"/>
    </source>
</evidence>
<keyword evidence="4 9" id="KW-1133">Transmembrane helix</keyword>
<sequence length="331" mass="39585">MENNFTMNITAKASSAYEELPISYPVRFWIYLLSEVISLPCCLFTLYQFLSNRNLREALNNHLIILILLIDLVLETFLFPLIIHYYRLDGNWQVSRPFSKLWSYTNFGFFPTQTIVFAWCTIERHILIFHNHWVSTTKKRILIHYIPLIVIPLYCLIYYAVSVFYSYSICEYVDVQSTVVGIYLPCFILIPIHFKVDLILHQIIPILIIIISTFALFFRFLHQRVRMKQSLQWKKQRKLIIQVLSIFIIFGIFQFPWTILQLCSLFGLSLDSLQVTQNFMFFFDCYVVFLFPFVCLATLPEIEKKFQIFYFWRKQQRTIVPAQVPNQNETY</sequence>
<proteinExistence type="predicted"/>
<evidence type="ECO:0000256" key="2">
    <source>
        <dbReference type="ARBA" id="ARBA00022475"/>
    </source>
</evidence>
<keyword evidence="5" id="KW-0297">G-protein coupled receptor</keyword>
<evidence type="ECO:0000256" key="6">
    <source>
        <dbReference type="ARBA" id="ARBA00023136"/>
    </source>
</evidence>
<feature type="transmembrane region" description="Helical" evidence="9">
    <location>
        <begin position="28"/>
        <end position="50"/>
    </location>
</feature>
<dbReference type="EMBL" id="CAJNOJ010000832">
    <property type="protein sequence ID" value="CAF1527102.1"/>
    <property type="molecule type" value="Genomic_DNA"/>
</dbReference>
<keyword evidence="13" id="KW-1185">Reference proteome</keyword>
<dbReference type="Proteomes" id="UP000663852">
    <property type="component" value="Unassembled WGS sequence"/>
</dbReference>
<evidence type="ECO:0000256" key="8">
    <source>
        <dbReference type="ARBA" id="ARBA00023224"/>
    </source>
</evidence>
<comment type="caution">
    <text evidence="11">The sequence shown here is derived from an EMBL/GenBank/DDBJ whole genome shotgun (WGS) entry which is preliminary data.</text>
</comment>
<evidence type="ECO:0000256" key="7">
    <source>
        <dbReference type="ARBA" id="ARBA00023170"/>
    </source>
</evidence>
<dbReference type="GO" id="GO:0004930">
    <property type="term" value="F:G protein-coupled receptor activity"/>
    <property type="evidence" value="ECO:0007669"/>
    <property type="project" value="UniProtKB-KW"/>
</dbReference>
<feature type="domain" description="G-protein coupled receptors family 1 profile" evidence="10">
    <location>
        <begin position="41"/>
        <end position="295"/>
    </location>
</feature>
<keyword evidence="6 9" id="KW-0472">Membrane</keyword>
<evidence type="ECO:0000313" key="14">
    <source>
        <dbReference type="Proteomes" id="UP000663852"/>
    </source>
</evidence>